<protein>
    <submittedName>
        <fullName evidence="1">Uncharacterized protein</fullName>
    </submittedName>
</protein>
<evidence type="ECO:0000313" key="1">
    <source>
        <dbReference type="EMBL" id="KAK3697062.1"/>
    </source>
</evidence>
<sequence length="621" mass="68673">MSAMDHSDLAPISQARQPSVVLESDVKGEGTMGEGRQSVESATSSTLSEPTMEEMKTLRRISGPMTWQMFTITFVEFCERFSYYGTTAVFQNFIQQPRPYGSRTGKIQRTEACFNRLSEDACLQPGGLGQGQQAATGLTTFNAFWAYLMPLVGGYIADAHLGRFMTIQLSILAAILGHIVLICSSIPSVLDNPQGAMGCFAVGLVIMGLGTGGFKSNISPLLAEQIRQTRPEVLTLPSGERVIRDPQVTISRVFLYFYMMINLGSLVGQIGMVYAERFIGFWLAYALPTFLFFVAPCVLLACKKFYITTPPTGSVLSKAFALLGLASKGRMSINPVSSIKNMRREGFWDDVKPSKLGANKPSWMHNVDDAWVDQVARGFNACKVFFWLPLYWLAYNQIVNNLTSQSATMELNGVPNDLINNLNPITLVIFIPIMDFFIYPALRKAKIHFTPLKRIAWGFFIASAAMVSAAVLQYYIYKTSACPQAHVAEGTWNDINCTAPINVWVQAVPYCLIAFSEIFASITGLEYAFSKAPENMRGLVMGVNLVQNAFSSALGQALLPLAADPLLIWNYATVAILAFIGGVGFWLTWRSYDKREDELNMLQATQYLGRKGSTYSDVEKM</sequence>
<evidence type="ECO:0000313" key="2">
    <source>
        <dbReference type="Proteomes" id="UP001281147"/>
    </source>
</evidence>
<comment type="caution">
    <text evidence="1">The sequence shown here is derived from an EMBL/GenBank/DDBJ whole genome shotgun (WGS) entry which is preliminary data.</text>
</comment>
<accession>A0ACC3MJ78</accession>
<reference evidence="1" key="1">
    <citation type="submission" date="2023-07" db="EMBL/GenBank/DDBJ databases">
        <title>Black Yeasts Isolated from many extreme environments.</title>
        <authorList>
            <person name="Coleine C."/>
            <person name="Stajich J.E."/>
            <person name="Selbmann L."/>
        </authorList>
    </citation>
    <scope>NUCLEOTIDE SEQUENCE</scope>
    <source>
        <strain evidence="1">CCFEE 5714</strain>
    </source>
</reference>
<proteinExistence type="predicted"/>
<gene>
    <name evidence="1" type="ORF">LTR37_017660</name>
</gene>
<dbReference type="EMBL" id="JAUTXU010000232">
    <property type="protein sequence ID" value="KAK3697062.1"/>
    <property type="molecule type" value="Genomic_DNA"/>
</dbReference>
<keyword evidence="2" id="KW-1185">Reference proteome</keyword>
<name>A0ACC3MJ78_9PEZI</name>
<organism evidence="1 2">
    <name type="scientific">Vermiconidia calcicola</name>
    <dbReference type="NCBI Taxonomy" id="1690605"/>
    <lineage>
        <taxon>Eukaryota</taxon>
        <taxon>Fungi</taxon>
        <taxon>Dikarya</taxon>
        <taxon>Ascomycota</taxon>
        <taxon>Pezizomycotina</taxon>
        <taxon>Dothideomycetes</taxon>
        <taxon>Dothideomycetidae</taxon>
        <taxon>Mycosphaerellales</taxon>
        <taxon>Extremaceae</taxon>
        <taxon>Vermiconidia</taxon>
    </lineage>
</organism>
<dbReference type="Proteomes" id="UP001281147">
    <property type="component" value="Unassembled WGS sequence"/>
</dbReference>